<evidence type="ECO:0000313" key="3">
    <source>
        <dbReference type="EMBL" id="MFC4404324.1"/>
    </source>
</evidence>
<dbReference type="Proteomes" id="UP001595882">
    <property type="component" value="Unassembled WGS sequence"/>
</dbReference>
<reference evidence="4" key="1">
    <citation type="journal article" date="2019" name="Int. J. Syst. Evol. Microbiol.">
        <title>The Global Catalogue of Microorganisms (GCM) 10K type strain sequencing project: providing services to taxonomists for standard genome sequencing and annotation.</title>
        <authorList>
            <consortium name="The Broad Institute Genomics Platform"/>
            <consortium name="The Broad Institute Genome Sequencing Center for Infectious Disease"/>
            <person name="Wu L."/>
            <person name="Ma J."/>
        </authorList>
    </citation>
    <scope>NUCLEOTIDE SEQUENCE [LARGE SCALE GENOMIC DNA]</scope>
    <source>
        <strain evidence="4">CCUG 37865</strain>
    </source>
</reference>
<dbReference type="EMBL" id="JBHSDT010000008">
    <property type="protein sequence ID" value="MFC4404324.1"/>
    <property type="molecule type" value="Genomic_DNA"/>
</dbReference>
<dbReference type="RefSeq" id="WP_390252865.1">
    <property type="nucleotide sequence ID" value="NZ_JBHSDT010000008.1"/>
</dbReference>
<protein>
    <recommendedName>
        <fullName evidence="5">Transmembrane protein</fullName>
    </recommendedName>
</protein>
<name>A0ABV8WZD3_9BACI</name>
<keyword evidence="4" id="KW-1185">Reference proteome</keyword>
<accession>A0ABV8WZD3</accession>
<feature type="compositionally biased region" description="Basic and acidic residues" evidence="1">
    <location>
        <begin position="15"/>
        <end position="30"/>
    </location>
</feature>
<gene>
    <name evidence="3" type="ORF">ACFOY7_14740</name>
</gene>
<evidence type="ECO:0000256" key="2">
    <source>
        <dbReference type="SAM" id="Phobius"/>
    </source>
</evidence>
<sequence>MKSDLDDQASSLRDLVNKRDDKNNYDDMRLPTRRKMHQKKRKRDTRKKIELISVLLFLFLFIVAVFLLFPIWGAFIFSS</sequence>
<comment type="caution">
    <text evidence="3">The sequence shown here is derived from an EMBL/GenBank/DDBJ whole genome shotgun (WGS) entry which is preliminary data.</text>
</comment>
<keyword evidence="2" id="KW-0812">Transmembrane</keyword>
<evidence type="ECO:0000256" key="1">
    <source>
        <dbReference type="SAM" id="MobiDB-lite"/>
    </source>
</evidence>
<keyword evidence="2" id="KW-1133">Transmembrane helix</keyword>
<evidence type="ECO:0008006" key="5">
    <source>
        <dbReference type="Google" id="ProtNLM"/>
    </source>
</evidence>
<evidence type="ECO:0000313" key="4">
    <source>
        <dbReference type="Proteomes" id="UP001595882"/>
    </source>
</evidence>
<organism evidence="3 4">
    <name type="scientific">Gracilibacillus xinjiangensis</name>
    <dbReference type="NCBI Taxonomy" id="1193282"/>
    <lineage>
        <taxon>Bacteria</taxon>
        <taxon>Bacillati</taxon>
        <taxon>Bacillota</taxon>
        <taxon>Bacilli</taxon>
        <taxon>Bacillales</taxon>
        <taxon>Bacillaceae</taxon>
        <taxon>Gracilibacillus</taxon>
    </lineage>
</organism>
<feature type="compositionally biased region" description="Basic residues" evidence="1">
    <location>
        <begin position="31"/>
        <end position="45"/>
    </location>
</feature>
<keyword evidence="2" id="KW-0472">Membrane</keyword>
<proteinExistence type="predicted"/>
<feature type="region of interest" description="Disordered" evidence="1">
    <location>
        <begin position="1"/>
        <end position="45"/>
    </location>
</feature>
<feature type="transmembrane region" description="Helical" evidence="2">
    <location>
        <begin position="49"/>
        <end position="77"/>
    </location>
</feature>